<evidence type="ECO:0000313" key="4">
    <source>
        <dbReference type="EMBL" id="QDC26195.1"/>
    </source>
</evidence>
<protein>
    <submittedName>
        <fullName evidence="4">DUF2382 domain-containing protein</fullName>
    </submittedName>
</protein>
<dbReference type="GO" id="GO:0019684">
    <property type="term" value="P:photosynthesis, light reaction"/>
    <property type="evidence" value="ECO:0007669"/>
    <property type="project" value="InterPro"/>
</dbReference>
<dbReference type="KEGG" id="gyu:FE374_17690"/>
<dbReference type="InterPro" id="IPR014747">
    <property type="entry name" value="Bac_photo_RC_H_C"/>
</dbReference>
<dbReference type="SUPFAM" id="SSF50346">
    <property type="entry name" value="PRC-barrel domain"/>
    <property type="match status" value="1"/>
</dbReference>
<dbReference type="InterPro" id="IPR052967">
    <property type="entry name" value="Stress_Response_Assoc"/>
</dbReference>
<evidence type="ECO:0000259" key="2">
    <source>
        <dbReference type="Pfam" id="PF05239"/>
    </source>
</evidence>
<feature type="compositionally biased region" description="Basic and acidic residues" evidence="1">
    <location>
        <begin position="241"/>
        <end position="267"/>
    </location>
</feature>
<evidence type="ECO:0000259" key="3">
    <source>
        <dbReference type="Pfam" id="PF09557"/>
    </source>
</evidence>
<feature type="region of interest" description="Disordered" evidence="1">
    <location>
        <begin position="239"/>
        <end position="267"/>
    </location>
</feature>
<dbReference type="Proteomes" id="UP000314616">
    <property type="component" value="Chromosome"/>
</dbReference>
<feature type="domain" description="PRC-barrel" evidence="2">
    <location>
        <begin position="19"/>
        <end position="78"/>
    </location>
</feature>
<dbReference type="Pfam" id="PF05239">
    <property type="entry name" value="PRC"/>
    <property type="match status" value="1"/>
</dbReference>
<feature type="domain" description="DUF2382" evidence="3">
    <location>
        <begin position="153"/>
        <end position="258"/>
    </location>
</feature>
<dbReference type="GO" id="GO:0030077">
    <property type="term" value="C:plasma membrane light-harvesting complex"/>
    <property type="evidence" value="ECO:0007669"/>
    <property type="project" value="InterPro"/>
</dbReference>
<dbReference type="EMBL" id="CP040915">
    <property type="protein sequence ID" value="QDC26195.1"/>
    <property type="molecule type" value="Genomic_DNA"/>
</dbReference>
<dbReference type="Gene3D" id="3.90.50.10">
    <property type="entry name" value="Photosynthetic Reaction Center, subunit H, domain 2"/>
    <property type="match status" value="1"/>
</dbReference>
<dbReference type="NCBIfam" id="TIGR02271">
    <property type="entry name" value="YsnF/AvaK domain"/>
    <property type="match status" value="1"/>
</dbReference>
<feature type="region of interest" description="Disordered" evidence="1">
    <location>
        <begin position="124"/>
        <end position="145"/>
    </location>
</feature>
<name>A0A5B8C9R4_9MICO</name>
<evidence type="ECO:0000313" key="5">
    <source>
        <dbReference type="Proteomes" id="UP000314616"/>
    </source>
</evidence>
<organism evidence="4 5">
    <name type="scientific">Georgenia yuyongxinii</name>
    <dbReference type="NCBI Taxonomy" id="2589797"/>
    <lineage>
        <taxon>Bacteria</taxon>
        <taxon>Bacillati</taxon>
        <taxon>Actinomycetota</taxon>
        <taxon>Actinomycetes</taxon>
        <taxon>Micrococcales</taxon>
        <taxon>Bogoriellaceae</taxon>
        <taxon>Georgenia</taxon>
    </lineage>
</organism>
<dbReference type="OrthoDB" id="3712018at2"/>
<dbReference type="AlphaFoldDB" id="A0A5B8C9R4"/>
<feature type="compositionally biased region" description="Low complexity" evidence="1">
    <location>
        <begin position="124"/>
        <end position="138"/>
    </location>
</feature>
<accession>A0A5B8C9R4</accession>
<reference evidence="4 5" key="1">
    <citation type="submission" date="2019-05" db="EMBL/GenBank/DDBJ databases">
        <title>Georgenia *** sp. nov., and Georgenia *** sp. nov., isolated from the intestinal contents of plateau pika (Ochotona curzoniae) in the Qinghai-Tibet plateau of China.</title>
        <authorList>
            <person name="Tian Z."/>
        </authorList>
    </citation>
    <scope>NUCLEOTIDE SEQUENCE [LARGE SCALE GENOMIC DNA]</scope>
    <source>
        <strain evidence="4 5">Z443</strain>
    </source>
</reference>
<dbReference type="RefSeq" id="WP_139930692.1">
    <property type="nucleotide sequence ID" value="NZ_CP040915.1"/>
</dbReference>
<dbReference type="PANTHER" id="PTHR38463">
    <property type="entry name" value="STRESS RESPONSE PROTEIN YSNF"/>
    <property type="match status" value="1"/>
</dbReference>
<evidence type="ECO:0000256" key="1">
    <source>
        <dbReference type="SAM" id="MobiDB-lite"/>
    </source>
</evidence>
<dbReference type="InterPro" id="IPR027275">
    <property type="entry name" value="PRC-brl_dom"/>
</dbReference>
<dbReference type="Pfam" id="PF09557">
    <property type="entry name" value="DUF2382"/>
    <property type="match status" value="1"/>
</dbReference>
<dbReference type="InterPro" id="IPR019060">
    <property type="entry name" value="DUF2382"/>
</dbReference>
<dbReference type="PANTHER" id="PTHR38463:SF1">
    <property type="entry name" value="STRESS RESPONSE PROTEIN YSNF"/>
    <property type="match status" value="1"/>
</dbReference>
<gene>
    <name evidence="4" type="ORF">FE374_17690</name>
</gene>
<sequence length="267" mass="29300">MTSITTTHIQQLANGKGAVVSDSGDKIGSIGQLFLDDVTGEPTWVTVKTGLFGTSESFIPLDRATAQGDDLRVPYDKAMVKDAPRVDADQHLTPQEEEDLYRYYGLDYATSGYGDTSGTTTGMAGTTGTTAGTAATTNTDRDRRDVDDASVIRSEERVDVGTRQREAGKVRLRKYVVTENVTKTVPVTREEVRLEREPVTAGDRVSGQIGDDVAEVTLHEDEVVVDKETVPVEKVSLGKDTVTEQREVTEQVRKERVETDTDRDVRR</sequence>
<dbReference type="InterPro" id="IPR011033">
    <property type="entry name" value="PRC_barrel-like_sf"/>
</dbReference>
<proteinExistence type="predicted"/>